<dbReference type="InterPro" id="IPR017438">
    <property type="entry name" value="ATP-NAD_kinase_N"/>
</dbReference>
<comment type="cofactor">
    <cofactor evidence="8">
        <name>a divalent metal cation</name>
        <dbReference type="ChEBI" id="CHEBI:60240"/>
    </cofactor>
</comment>
<evidence type="ECO:0000256" key="7">
    <source>
        <dbReference type="ARBA" id="ARBA00023027"/>
    </source>
</evidence>
<dbReference type="GO" id="GO:0046872">
    <property type="term" value="F:metal ion binding"/>
    <property type="evidence" value="ECO:0007669"/>
    <property type="project" value="UniProtKB-UniRule"/>
</dbReference>
<dbReference type="AlphaFoldDB" id="A0ABD5LZ98"/>
<dbReference type="SUPFAM" id="SSF111331">
    <property type="entry name" value="NAD kinase/diacylglycerol kinase-like"/>
    <property type="match status" value="1"/>
</dbReference>
<dbReference type="RefSeq" id="WP_371160734.1">
    <property type="nucleotide sequence ID" value="NZ_JBEDNX010000018.1"/>
</dbReference>
<comment type="subcellular location">
    <subcellularLocation>
        <location evidence="8">Cytoplasm</location>
    </subcellularLocation>
</comment>
<evidence type="ECO:0000313" key="9">
    <source>
        <dbReference type="EMBL" id="MEZ3163334.1"/>
    </source>
</evidence>
<name>A0ABD5LZ98_9EURY</name>
<comment type="function">
    <text evidence="8">Involved in the regulation of the intracellular balance of NAD and NADP, and is a key enzyme in the biosynthesis of NADP. Catalyzes specifically the phosphorylation on 2'-hydroxyl of the adenosine moiety of NAD to yield NADP.</text>
</comment>
<dbReference type="PANTHER" id="PTHR20275:SF43">
    <property type="entry name" value="BIFUNCTIONAL NADP PHOSPHATASE_NAD KINASE"/>
    <property type="match status" value="1"/>
</dbReference>
<comment type="caution">
    <text evidence="8">Lacks conserved residue(s) required for the propagation of feature annotation.</text>
</comment>
<keyword evidence="5 8" id="KW-0067">ATP-binding</keyword>
<dbReference type="InterPro" id="IPR016064">
    <property type="entry name" value="NAD/diacylglycerol_kinase_sf"/>
</dbReference>
<organism evidence="9 10">
    <name type="scientific">Halorubrum miltondacostae</name>
    <dbReference type="NCBI Taxonomy" id="3076378"/>
    <lineage>
        <taxon>Archaea</taxon>
        <taxon>Methanobacteriati</taxon>
        <taxon>Methanobacteriota</taxon>
        <taxon>Stenosarchaea group</taxon>
        <taxon>Halobacteria</taxon>
        <taxon>Halobacteriales</taxon>
        <taxon>Haloferacaceae</taxon>
        <taxon>Halorubrum</taxon>
    </lineage>
</organism>
<evidence type="ECO:0000256" key="8">
    <source>
        <dbReference type="HAMAP-Rule" id="MF_00361"/>
    </source>
</evidence>
<keyword evidence="7 8" id="KW-0520">NAD</keyword>
<dbReference type="EC" id="2.7.1.23" evidence="8"/>
<sequence length="275" mass="28028">MEVGIVARKGSERAASLAATLRDVVVDAGEAVWLDRETASALDAGDDARAVDAFGDCDLVVAVGGDGTFLFVARNAGDTPIVGVNLGEVGFLNAVPPANAATALRAEIRAFRNDGLDVREAPRLAASAGDWTSTPAANEVVVQGERRGPGGGIDYEVRVDGSRYAGSHADGVLVATPTGSTAYNLSERGPLVHPAVEGLVVNEMVADEGMPPLVVDADATVTVAVADDAGATVVSDGRDTATLDGPVEVTIERTAPPIRIAGPPSDFFEALGKLS</sequence>
<keyword evidence="2 8" id="KW-0808">Transferase</keyword>
<dbReference type="GO" id="GO:0005524">
    <property type="term" value="F:ATP binding"/>
    <property type="evidence" value="ECO:0007669"/>
    <property type="project" value="UniProtKB-KW"/>
</dbReference>
<dbReference type="Pfam" id="PF01513">
    <property type="entry name" value="NAD_kinase"/>
    <property type="match status" value="1"/>
</dbReference>
<feature type="binding site" evidence="8">
    <location>
        <begin position="66"/>
        <end position="67"/>
    </location>
    <ligand>
        <name>NAD(+)</name>
        <dbReference type="ChEBI" id="CHEBI:57540"/>
    </ligand>
</feature>
<dbReference type="GO" id="GO:0006741">
    <property type="term" value="P:NADP+ biosynthetic process"/>
    <property type="evidence" value="ECO:0007669"/>
    <property type="project" value="UniProtKB-UniRule"/>
</dbReference>
<comment type="similarity">
    <text evidence="8">Belongs to the NAD kinase family.</text>
</comment>
<feature type="binding site" evidence="8">
    <location>
        <position position="205"/>
    </location>
    <ligand>
        <name>NAD(+)</name>
        <dbReference type="ChEBI" id="CHEBI:57540"/>
    </ligand>
</feature>
<reference evidence="9 10" key="1">
    <citation type="submission" date="2024-06" db="EMBL/GenBank/DDBJ databases">
        <title>Halorubrum miltondacostae sp. nov., a potential PHA producer isolated from an inland solar saltern in Rio Maior, Portugal.</title>
        <authorList>
            <person name="Albuquerque L."/>
            <person name="Viver T."/>
            <person name="Barroso C."/>
            <person name="Claudino R."/>
            <person name="Galvan M."/>
            <person name="Simoes G."/>
            <person name="Lobo Da Cunha A."/>
            <person name="Egas C."/>
        </authorList>
    </citation>
    <scope>NUCLEOTIDE SEQUENCE [LARGE SCALE GENOMIC DNA]</scope>
    <source>
        <strain evidence="9 10">RMP-11</strain>
    </source>
</reference>
<evidence type="ECO:0000256" key="2">
    <source>
        <dbReference type="ARBA" id="ARBA00022679"/>
    </source>
</evidence>
<evidence type="ECO:0000256" key="6">
    <source>
        <dbReference type="ARBA" id="ARBA00022857"/>
    </source>
</evidence>
<feature type="binding site" evidence="8">
    <location>
        <position position="170"/>
    </location>
    <ligand>
        <name>NAD(+)</name>
        <dbReference type="ChEBI" id="CHEBI:57540"/>
    </ligand>
</feature>
<dbReference type="Gene3D" id="3.40.50.10330">
    <property type="entry name" value="Probable inorganic polyphosphate/atp-NAD kinase, domain 1"/>
    <property type="match status" value="1"/>
</dbReference>
<keyword evidence="4 8" id="KW-0418">Kinase</keyword>
<evidence type="ECO:0000256" key="3">
    <source>
        <dbReference type="ARBA" id="ARBA00022741"/>
    </source>
</evidence>
<dbReference type="Gene3D" id="2.60.200.30">
    <property type="entry name" value="Probable inorganic polyphosphate/atp-NAD kinase, domain 2"/>
    <property type="match status" value="1"/>
</dbReference>
<protein>
    <recommendedName>
        <fullName evidence="8">NAD kinase</fullName>
        <ecNumber evidence="8">2.7.1.23</ecNumber>
    </recommendedName>
    <alternativeName>
        <fullName evidence="8">ATP-dependent NAD kinase</fullName>
    </alternativeName>
</protein>
<dbReference type="EMBL" id="JBEDNY010000001">
    <property type="protein sequence ID" value="MEZ3163334.1"/>
    <property type="molecule type" value="Genomic_DNA"/>
</dbReference>
<dbReference type="GO" id="GO:0003951">
    <property type="term" value="F:NAD+ kinase activity"/>
    <property type="evidence" value="ECO:0007669"/>
    <property type="project" value="UniProtKB-UniRule"/>
</dbReference>
<evidence type="ECO:0000256" key="4">
    <source>
        <dbReference type="ARBA" id="ARBA00022777"/>
    </source>
</evidence>
<dbReference type="InterPro" id="IPR017437">
    <property type="entry name" value="ATP-NAD_kinase_PpnK-typ_C"/>
</dbReference>
<dbReference type="HAMAP" id="MF_00361">
    <property type="entry name" value="NAD_kinase"/>
    <property type="match status" value="1"/>
</dbReference>
<dbReference type="PANTHER" id="PTHR20275">
    <property type="entry name" value="NAD KINASE"/>
    <property type="match status" value="1"/>
</dbReference>
<evidence type="ECO:0000256" key="5">
    <source>
        <dbReference type="ARBA" id="ARBA00022840"/>
    </source>
</evidence>
<keyword evidence="3 8" id="KW-0547">Nucleotide-binding</keyword>
<comment type="catalytic activity">
    <reaction evidence="8">
        <text>NAD(+) + ATP = ADP + NADP(+) + H(+)</text>
        <dbReference type="Rhea" id="RHEA:18629"/>
        <dbReference type="ChEBI" id="CHEBI:15378"/>
        <dbReference type="ChEBI" id="CHEBI:30616"/>
        <dbReference type="ChEBI" id="CHEBI:57540"/>
        <dbReference type="ChEBI" id="CHEBI:58349"/>
        <dbReference type="ChEBI" id="CHEBI:456216"/>
        <dbReference type="EC" id="2.7.1.23"/>
    </reaction>
</comment>
<proteinExistence type="inferred from homology"/>
<dbReference type="Proteomes" id="UP001567572">
    <property type="component" value="Unassembled WGS sequence"/>
</dbReference>
<feature type="binding site" evidence="8">
    <location>
        <begin position="138"/>
        <end position="139"/>
    </location>
    <ligand>
        <name>NAD(+)</name>
        <dbReference type="ChEBI" id="CHEBI:57540"/>
    </ligand>
</feature>
<comment type="caution">
    <text evidence="9">The sequence shown here is derived from an EMBL/GenBank/DDBJ whole genome shotgun (WGS) entry which is preliminary data.</text>
</comment>
<feature type="active site" description="Proton acceptor" evidence="8">
    <location>
        <position position="66"/>
    </location>
</feature>
<feature type="binding site" evidence="8">
    <location>
        <begin position="181"/>
        <end position="186"/>
    </location>
    <ligand>
        <name>NAD(+)</name>
        <dbReference type="ChEBI" id="CHEBI:57540"/>
    </ligand>
</feature>
<dbReference type="Pfam" id="PF20143">
    <property type="entry name" value="NAD_kinase_C"/>
    <property type="match status" value="1"/>
</dbReference>
<keyword evidence="10" id="KW-1185">Reference proteome</keyword>
<dbReference type="InterPro" id="IPR002504">
    <property type="entry name" value="NADK"/>
</dbReference>
<feature type="binding site" evidence="8">
    <location>
        <position position="168"/>
    </location>
    <ligand>
        <name>NAD(+)</name>
        <dbReference type="ChEBI" id="CHEBI:57540"/>
    </ligand>
</feature>
<keyword evidence="6 8" id="KW-0521">NADP</keyword>
<gene>
    <name evidence="8" type="primary">nadK</name>
    <name evidence="9" type="ORF">ABNG04_05505</name>
</gene>
<evidence type="ECO:0000313" key="10">
    <source>
        <dbReference type="Proteomes" id="UP001567572"/>
    </source>
</evidence>
<evidence type="ECO:0000256" key="1">
    <source>
        <dbReference type="ARBA" id="ARBA00022490"/>
    </source>
</evidence>
<dbReference type="GO" id="GO:0005737">
    <property type="term" value="C:cytoplasm"/>
    <property type="evidence" value="ECO:0007669"/>
    <property type="project" value="UniProtKB-SubCell"/>
</dbReference>
<keyword evidence="1 8" id="KW-0963">Cytoplasm</keyword>
<accession>A0ABD5LZ98</accession>